<dbReference type="PANTHER" id="PTHR43537:SF51">
    <property type="entry name" value="HTH-TYPE TRANSCRIPTIONAL REGULATOR LGOR-RELATED"/>
    <property type="match status" value="1"/>
</dbReference>
<feature type="domain" description="HTH gntR-type" evidence="4">
    <location>
        <begin position="3"/>
        <end position="70"/>
    </location>
</feature>
<dbReference type="GO" id="GO:0003677">
    <property type="term" value="F:DNA binding"/>
    <property type="evidence" value="ECO:0007669"/>
    <property type="project" value="UniProtKB-KW"/>
</dbReference>
<dbReference type="EMBL" id="AFZF02000008">
    <property type="protein sequence ID" value="EHL16653.1"/>
    <property type="molecule type" value="Genomic_DNA"/>
</dbReference>
<organism evidence="5 6">
    <name type="scientific">Peptoanaerobacter stomatis</name>
    <dbReference type="NCBI Taxonomy" id="796937"/>
    <lineage>
        <taxon>Bacteria</taxon>
        <taxon>Bacillati</taxon>
        <taxon>Bacillota</taxon>
        <taxon>Clostridia</taxon>
        <taxon>Peptostreptococcales</taxon>
        <taxon>Filifactoraceae</taxon>
        <taxon>Peptoanaerobacter</taxon>
    </lineage>
</organism>
<dbReference type="InterPro" id="IPR000524">
    <property type="entry name" value="Tscrpt_reg_HTH_GntR"/>
</dbReference>
<dbReference type="PROSITE" id="PS50949">
    <property type="entry name" value="HTH_GNTR"/>
    <property type="match status" value="1"/>
</dbReference>
<dbReference type="Pfam" id="PF00392">
    <property type="entry name" value="GntR"/>
    <property type="match status" value="1"/>
</dbReference>
<dbReference type="HOGENOM" id="CLU_017584_5_1_9"/>
<keyword evidence="2" id="KW-0238">DNA-binding</keyword>
<dbReference type="InterPro" id="IPR036390">
    <property type="entry name" value="WH_DNA-bd_sf"/>
</dbReference>
<evidence type="ECO:0000313" key="6">
    <source>
        <dbReference type="Proteomes" id="UP000017818"/>
    </source>
</evidence>
<keyword evidence="3" id="KW-0804">Transcription</keyword>
<dbReference type="SMART" id="SM00895">
    <property type="entry name" value="FCD"/>
    <property type="match status" value="1"/>
</dbReference>
<dbReference type="PANTHER" id="PTHR43537">
    <property type="entry name" value="TRANSCRIPTIONAL REGULATOR, GNTR FAMILY"/>
    <property type="match status" value="1"/>
</dbReference>
<evidence type="ECO:0000313" key="5">
    <source>
        <dbReference type="EMBL" id="EHL16653.1"/>
    </source>
</evidence>
<keyword evidence="1" id="KW-0805">Transcription regulation</keyword>
<dbReference type="RefSeq" id="WP_009527502.1">
    <property type="nucleotide sequence ID" value="NZ_JH815225.1"/>
</dbReference>
<evidence type="ECO:0000256" key="3">
    <source>
        <dbReference type="ARBA" id="ARBA00023163"/>
    </source>
</evidence>
<accession>V9HUQ0</accession>
<dbReference type="CDD" id="cd07377">
    <property type="entry name" value="WHTH_GntR"/>
    <property type="match status" value="1"/>
</dbReference>
<dbReference type="OrthoDB" id="9781630at2"/>
<gene>
    <name evidence="5" type="ORF">HMPREF9630_01852</name>
</gene>
<dbReference type="SUPFAM" id="SSF46785">
    <property type="entry name" value="Winged helix' DNA-binding domain"/>
    <property type="match status" value="1"/>
</dbReference>
<dbReference type="SUPFAM" id="SSF48008">
    <property type="entry name" value="GntR ligand-binding domain-like"/>
    <property type="match status" value="1"/>
</dbReference>
<reference evidence="5 6" key="1">
    <citation type="submission" date="2012-05" db="EMBL/GenBank/DDBJ databases">
        <title>The Genome Sequence of Eubacteriaceae bacterium CM2.</title>
        <authorList>
            <consortium name="The Broad Institute Genome Sequencing Platform"/>
            <person name="Earl A."/>
            <person name="Ward D."/>
            <person name="Feldgarden M."/>
            <person name="Gevers D."/>
            <person name="Sizova M."/>
            <person name="Hazen A."/>
            <person name="Epstein S."/>
            <person name="Walker B."/>
            <person name="Young S.K."/>
            <person name="Zeng Q."/>
            <person name="Gargeya S."/>
            <person name="Fitzgerald M."/>
            <person name="Haas B."/>
            <person name="Abouelleil A."/>
            <person name="Alvarado L."/>
            <person name="Arachchi H.M."/>
            <person name="Berlin A."/>
            <person name="Chapman S.B."/>
            <person name="Goldberg J."/>
            <person name="Griggs A."/>
            <person name="Gujja S."/>
            <person name="Hansen M."/>
            <person name="Howarth C."/>
            <person name="Imamovic A."/>
            <person name="Larimer J."/>
            <person name="McCowen C."/>
            <person name="Montmayeur A."/>
            <person name="Murphy C."/>
            <person name="Neiman D."/>
            <person name="Pearson M."/>
            <person name="Priest M."/>
            <person name="Roberts A."/>
            <person name="Saif S."/>
            <person name="Shea T."/>
            <person name="Sisk P."/>
            <person name="Sykes S."/>
            <person name="Wortman J."/>
            <person name="Nusbaum C."/>
            <person name="Birren B."/>
        </authorList>
    </citation>
    <scope>NUCLEOTIDE SEQUENCE [LARGE SCALE GENOMIC DNA]</scope>
    <source>
        <strain evidence="5 6">CM2</strain>
    </source>
</reference>
<sequence length="213" mass="25223">MNNVKTDIAYSEIKRKIIHWELAPLSDISEDALQKELDISRTPIREAIKRLEQEGFVYIYPRKGTIVSEITSNLIKSVFEIREVNEPYIFKKNIDKIPRQWLIEMKNNFLKAPKNLDCNKIKRYYIDLDRNLHTTVIKSSDNVFLVNMLMIIYDHDQRIRINISTNDLNYENTIQEHIDIIDAMLLRDIDKVEKIVTKHIRQAKDTAIKNLLL</sequence>
<dbReference type="SMART" id="SM00345">
    <property type="entry name" value="HTH_GNTR"/>
    <property type="match status" value="1"/>
</dbReference>
<proteinExistence type="predicted"/>
<evidence type="ECO:0000259" key="4">
    <source>
        <dbReference type="PROSITE" id="PS50949"/>
    </source>
</evidence>
<dbReference type="InterPro" id="IPR011711">
    <property type="entry name" value="GntR_C"/>
</dbReference>
<comment type="caution">
    <text evidence="5">The sequence shown here is derived from an EMBL/GenBank/DDBJ whole genome shotgun (WGS) entry which is preliminary data.</text>
</comment>
<dbReference type="GO" id="GO:0003700">
    <property type="term" value="F:DNA-binding transcription factor activity"/>
    <property type="evidence" value="ECO:0007669"/>
    <property type="project" value="InterPro"/>
</dbReference>
<dbReference type="Gene3D" id="1.20.120.530">
    <property type="entry name" value="GntR ligand-binding domain-like"/>
    <property type="match status" value="1"/>
</dbReference>
<evidence type="ECO:0000256" key="1">
    <source>
        <dbReference type="ARBA" id="ARBA00023015"/>
    </source>
</evidence>
<dbReference type="AlphaFoldDB" id="V9HUQ0"/>
<name>V9HUQ0_9FIRM</name>
<dbReference type="Gene3D" id="1.10.10.10">
    <property type="entry name" value="Winged helix-like DNA-binding domain superfamily/Winged helix DNA-binding domain"/>
    <property type="match status" value="1"/>
</dbReference>
<dbReference type="Proteomes" id="UP000017818">
    <property type="component" value="Unassembled WGS sequence"/>
</dbReference>
<dbReference type="PRINTS" id="PR00035">
    <property type="entry name" value="HTHGNTR"/>
</dbReference>
<evidence type="ECO:0000256" key="2">
    <source>
        <dbReference type="ARBA" id="ARBA00023125"/>
    </source>
</evidence>
<dbReference type="Pfam" id="PF07729">
    <property type="entry name" value="FCD"/>
    <property type="match status" value="1"/>
</dbReference>
<dbReference type="InterPro" id="IPR036388">
    <property type="entry name" value="WH-like_DNA-bd_sf"/>
</dbReference>
<protein>
    <recommendedName>
        <fullName evidence="4">HTH gntR-type domain-containing protein</fullName>
    </recommendedName>
</protein>
<dbReference type="InterPro" id="IPR008920">
    <property type="entry name" value="TF_FadR/GntR_C"/>
</dbReference>